<feature type="transmembrane region" description="Helical" evidence="1">
    <location>
        <begin position="86"/>
        <end position="107"/>
    </location>
</feature>
<accession>A0AAD8GYI5</accession>
<dbReference type="AlphaFoldDB" id="A0AAD8GYI5"/>
<keyword evidence="1" id="KW-0812">Transmembrane</keyword>
<gene>
    <name evidence="2" type="ORF">POM88_050340</name>
</gene>
<reference evidence="2" key="1">
    <citation type="submission" date="2023-02" db="EMBL/GenBank/DDBJ databases">
        <title>Genome of toxic invasive species Heracleum sosnowskyi carries increased number of genes despite the absence of recent whole-genome duplications.</title>
        <authorList>
            <person name="Schelkunov M."/>
            <person name="Shtratnikova V."/>
            <person name="Makarenko M."/>
            <person name="Klepikova A."/>
            <person name="Omelchenko D."/>
            <person name="Novikova G."/>
            <person name="Obukhova E."/>
            <person name="Bogdanov V."/>
            <person name="Penin A."/>
            <person name="Logacheva M."/>
        </authorList>
    </citation>
    <scope>NUCLEOTIDE SEQUENCE</scope>
    <source>
        <strain evidence="2">Hsosn_3</strain>
        <tissue evidence="2">Leaf</tissue>
    </source>
</reference>
<organism evidence="2 3">
    <name type="scientific">Heracleum sosnowskyi</name>
    <dbReference type="NCBI Taxonomy" id="360622"/>
    <lineage>
        <taxon>Eukaryota</taxon>
        <taxon>Viridiplantae</taxon>
        <taxon>Streptophyta</taxon>
        <taxon>Embryophyta</taxon>
        <taxon>Tracheophyta</taxon>
        <taxon>Spermatophyta</taxon>
        <taxon>Magnoliopsida</taxon>
        <taxon>eudicotyledons</taxon>
        <taxon>Gunneridae</taxon>
        <taxon>Pentapetalae</taxon>
        <taxon>asterids</taxon>
        <taxon>campanulids</taxon>
        <taxon>Apiales</taxon>
        <taxon>Apiaceae</taxon>
        <taxon>Apioideae</taxon>
        <taxon>apioid superclade</taxon>
        <taxon>Tordylieae</taxon>
        <taxon>Tordyliinae</taxon>
        <taxon>Heracleum</taxon>
    </lineage>
</organism>
<name>A0AAD8GYI5_9APIA</name>
<sequence>MFQRLYRNGLLHEFAGDGASGLPDQVFGVYFGWAKDESSKILKILMSVKWDGGCCSINKVIDIVIAATGDPQNSFLPDYNGSVAGLTGHTLLVSYFFLALCNFWSFYPIRGYVHPLSNWRTLLFI</sequence>
<keyword evidence="1" id="KW-1133">Transmembrane helix</keyword>
<evidence type="ECO:0000313" key="3">
    <source>
        <dbReference type="Proteomes" id="UP001237642"/>
    </source>
</evidence>
<proteinExistence type="predicted"/>
<dbReference type="EMBL" id="JAUIZM010000011">
    <property type="protein sequence ID" value="KAK1357084.1"/>
    <property type="molecule type" value="Genomic_DNA"/>
</dbReference>
<keyword evidence="3" id="KW-1185">Reference proteome</keyword>
<dbReference type="Proteomes" id="UP001237642">
    <property type="component" value="Unassembled WGS sequence"/>
</dbReference>
<protein>
    <submittedName>
        <fullName evidence="2">Uncharacterized protein</fullName>
    </submittedName>
</protein>
<reference evidence="2" key="2">
    <citation type="submission" date="2023-05" db="EMBL/GenBank/DDBJ databases">
        <authorList>
            <person name="Schelkunov M.I."/>
        </authorList>
    </citation>
    <scope>NUCLEOTIDE SEQUENCE</scope>
    <source>
        <strain evidence="2">Hsosn_3</strain>
        <tissue evidence="2">Leaf</tissue>
    </source>
</reference>
<evidence type="ECO:0000313" key="2">
    <source>
        <dbReference type="EMBL" id="KAK1357084.1"/>
    </source>
</evidence>
<evidence type="ECO:0000256" key="1">
    <source>
        <dbReference type="SAM" id="Phobius"/>
    </source>
</evidence>
<keyword evidence="1" id="KW-0472">Membrane</keyword>
<comment type="caution">
    <text evidence="2">The sequence shown here is derived from an EMBL/GenBank/DDBJ whole genome shotgun (WGS) entry which is preliminary data.</text>
</comment>